<dbReference type="InterPro" id="IPR043128">
    <property type="entry name" value="Rev_trsase/Diguanyl_cyclase"/>
</dbReference>
<dbReference type="RefSeq" id="WP_160589626.1">
    <property type="nucleotide sequence ID" value="NZ_WTYY01000002.1"/>
</dbReference>
<dbReference type="CDD" id="cd00130">
    <property type="entry name" value="PAS"/>
    <property type="match status" value="1"/>
</dbReference>
<evidence type="ECO:0000313" key="3">
    <source>
        <dbReference type="EMBL" id="MXO87657.1"/>
    </source>
</evidence>
<evidence type="ECO:0000259" key="1">
    <source>
        <dbReference type="PROSITE" id="PS50883"/>
    </source>
</evidence>
<dbReference type="Pfam" id="PF00563">
    <property type="entry name" value="EAL"/>
    <property type="match status" value="1"/>
</dbReference>
<dbReference type="InterPro" id="IPR035919">
    <property type="entry name" value="EAL_sf"/>
</dbReference>
<dbReference type="InterPro" id="IPR001633">
    <property type="entry name" value="EAL_dom"/>
</dbReference>
<organism evidence="3 4">
    <name type="scientific">Alteraurantiacibacter aestuarii</name>
    <dbReference type="NCBI Taxonomy" id="650004"/>
    <lineage>
        <taxon>Bacteria</taxon>
        <taxon>Pseudomonadati</taxon>
        <taxon>Pseudomonadota</taxon>
        <taxon>Alphaproteobacteria</taxon>
        <taxon>Sphingomonadales</taxon>
        <taxon>Erythrobacteraceae</taxon>
        <taxon>Alteraurantiacibacter</taxon>
    </lineage>
</organism>
<accession>A0A844ZLC2</accession>
<dbReference type="AlphaFoldDB" id="A0A844ZLC2"/>
<dbReference type="Pfam" id="PF00989">
    <property type="entry name" value="PAS"/>
    <property type="match status" value="1"/>
</dbReference>
<reference evidence="3 4" key="1">
    <citation type="submission" date="2019-12" db="EMBL/GenBank/DDBJ databases">
        <title>Genomic-based taxomic classification of the family Erythrobacteraceae.</title>
        <authorList>
            <person name="Xu L."/>
        </authorList>
    </citation>
    <scope>NUCLEOTIDE SEQUENCE [LARGE SCALE GENOMIC DNA]</scope>
    <source>
        <strain evidence="3 4">JCM 16339</strain>
    </source>
</reference>
<dbReference type="PANTHER" id="PTHR44757">
    <property type="entry name" value="DIGUANYLATE CYCLASE DGCP"/>
    <property type="match status" value="1"/>
</dbReference>
<dbReference type="InterPro" id="IPR013767">
    <property type="entry name" value="PAS_fold"/>
</dbReference>
<feature type="domain" description="GGDEF" evidence="2">
    <location>
        <begin position="193"/>
        <end position="326"/>
    </location>
</feature>
<dbReference type="EMBL" id="WTYY01000002">
    <property type="protein sequence ID" value="MXO87657.1"/>
    <property type="molecule type" value="Genomic_DNA"/>
</dbReference>
<sequence length="733" mass="80759">MVVRNMLRKVGGSSANSAAVREKSPQVQIDQAARLAMLDAFEENEIGWFWATDAENRLTYLSNSAAKKFGDGKQVVGQSLAELIETFDESSDKEGERPLSFFLGSRTRFRDLVVRLRGEDDAQWWSITGRPHYDEAERFIGFRGSAKDISSEFVRQRSESQLAQYDTLTSLANRHRMEKRLDSILASYRVAKRSCALLMMDLDKFKKVNDTLGHPAGDELLRQVAQRLQRIVVAPAEIGRLGGDEFQIIVPDVDDRGKLGELCKKIIQMVSQPYSLNGDRATIGASIGIAIAPYDGLNRQELVKSADLALYASKAGGRGQYRFYSSDLANDARRQREIGEELADAIVNDELTMHYQPIVRSTDHKVIAFEALMRWDHPELGAIGPGTFITVAEEINLISRISEWSLRRACTDAMQWPGDIRVSVNISAQQFFAGGLPSLVATILDETGLRANRLELEITEGVFMGESSMVDAIFAKLTKMGVRLSLDDFGTGYSSLAYLRRAPFEKIKIDQNFVRGCCEEGNPNAAIITAIISLAHALDMQTTAEGVEAMDELRLLLGLGATQIQGFIFSRPVCQDVVMEKLASGDFIYEPVGPAKHRSDRRTLYRRIGVIHEDHRYDAVLRNLSRTGAMIEGLLDVPIGTDLVLDLGGGQLAVAMVRRSQDATQGVQFETPLISDGANGLCTRHRVSPYQLAAAGMPLASLSADSTAPVSPAPARARRFMQVDVSSASSRAA</sequence>
<dbReference type="NCBIfam" id="TIGR00254">
    <property type="entry name" value="GGDEF"/>
    <property type="match status" value="1"/>
</dbReference>
<dbReference type="InterPro" id="IPR000014">
    <property type="entry name" value="PAS"/>
</dbReference>
<dbReference type="Gene3D" id="3.30.450.20">
    <property type="entry name" value="PAS domain"/>
    <property type="match status" value="1"/>
</dbReference>
<dbReference type="SMART" id="SM00052">
    <property type="entry name" value="EAL"/>
    <property type="match status" value="1"/>
</dbReference>
<comment type="caution">
    <text evidence="3">The sequence shown here is derived from an EMBL/GenBank/DDBJ whole genome shotgun (WGS) entry which is preliminary data.</text>
</comment>
<protein>
    <submittedName>
        <fullName evidence="3">EAL domain-containing protein</fullName>
    </submittedName>
</protein>
<name>A0A844ZLC2_9SPHN</name>
<dbReference type="SUPFAM" id="SSF55785">
    <property type="entry name" value="PYP-like sensor domain (PAS domain)"/>
    <property type="match status" value="1"/>
</dbReference>
<gene>
    <name evidence="3" type="ORF">GRI32_02780</name>
</gene>
<evidence type="ECO:0000313" key="4">
    <source>
        <dbReference type="Proteomes" id="UP000435243"/>
    </source>
</evidence>
<evidence type="ECO:0000259" key="2">
    <source>
        <dbReference type="PROSITE" id="PS50887"/>
    </source>
</evidence>
<dbReference type="Pfam" id="PF00990">
    <property type="entry name" value="GGDEF"/>
    <property type="match status" value="1"/>
</dbReference>
<dbReference type="OrthoDB" id="9814202at2"/>
<dbReference type="CDD" id="cd01949">
    <property type="entry name" value="GGDEF"/>
    <property type="match status" value="1"/>
</dbReference>
<dbReference type="PANTHER" id="PTHR44757:SF2">
    <property type="entry name" value="BIOFILM ARCHITECTURE MAINTENANCE PROTEIN MBAA"/>
    <property type="match status" value="1"/>
</dbReference>
<dbReference type="InterPro" id="IPR035965">
    <property type="entry name" value="PAS-like_dom_sf"/>
</dbReference>
<feature type="domain" description="EAL" evidence="1">
    <location>
        <begin position="335"/>
        <end position="586"/>
    </location>
</feature>
<dbReference type="InterPro" id="IPR000160">
    <property type="entry name" value="GGDEF_dom"/>
</dbReference>
<dbReference type="SMART" id="SM00267">
    <property type="entry name" value="GGDEF"/>
    <property type="match status" value="1"/>
</dbReference>
<dbReference type="CDD" id="cd01948">
    <property type="entry name" value="EAL"/>
    <property type="match status" value="1"/>
</dbReference>
<dbReference type="PROSITE" id="PS50887">
    <property type="entry name" value="GGDEF"/>
    <property type="match status" value="1"/>
</dbReference>
<dbReference type="Gene3D" id="3.20.20.450">
    <property type="entry name" value="EAL domain"/>
    <property type="match status" value="1"/>
</dbReference>
<dbReference type="Proteomes" id="UP000435243">
    <property type="component" value="Unassembled WGS sequence"/>
</dbReference>
<dbReference type="SUPFAM" id="SSF141868">
    <property type="entry name" value="EAL domain-like"/>
    <property type="match status" value="1"/>
</dbReference>
<keyword evidence="4" id="KW-1185">Reference proteome</keyword>
<dbReference type="PROSITE" id="PS50883">
    <property type="entry name" value="EAL"/>
    <property type="match status" value="1"/>
</dbReference>
<dbReference type="SUPFAM" id="SSF55073">
    <property type="entry name" value="Nucleotide cyclase"/>
    <property type="match status" value="1"/>
</dbReference>
<proteinExistence type="predicted"/>
<dbReference type="InterPro" id="IPR052155">
    <property type="entry name" value="Biofilm_reg_signaling"/>
</dbReference>
<dbReference type="GO" id="GO:0006355">
    <property type="term" value="P:regulation of DNA-templated transcription"/>
    <property type="evidence" value="ECO:0007669"/>
    <property type="project" value="InterPro"/>
</dbReference>
<dbReference type="Gene3D" id="3.30.70.270">
    <property type="match status" value="1"/>
</dbReference>
<dbReference type="InterPro" id="IPR029787">
    <property type="entry name" value="Nucleotide_cyclase"/>
</dbReference>